<gene>
    <name evidence="6" type="ORF">SAMN06265173_10371</name>
</gene>
<sequence>MKRAILISTVAALTLTGGAALAFGKDRMGGHFGGPRGEMFNFEEMDANADGKITKEEIAAHFKARFDAADTDKDGTLSAEEIVAQRQQQMADRMARQAKHMIVDRDANDDGKLSLEEMQPKQQGKMFDRLDADKDGAISAEEMAQMQNKMQKRMGGKDDRMGHGDRMMRHGGDGHGWGKGEGKGDCQRQRGQ</sequence>
<evidence type="ECO:0000256" key="4">
    <source>
        <dbReference type="SAM" id="SignalP"/>
    </source>
</evidence>
<keyword evidence="2" id="KW-0677">Repeat</keyword>
<dbReference type="SUPFAM" id="SSF47473">
    <property type="entry name" value="EF-hand"/>
    <property type="match status" value="1"/>
</dbReference>
<feature type="region of interest" description="Disordered" evidence="3">
    <location>
        <begin position="147"/>
        <end position="192"/>
    </location>
</feature>
<dbReference type="InterPro" id="IPR018247">
    <property type="entry name" value="EF_Hand_1_Ca_BS"/>
</dbReference>
<feature type="signal peptide" evidence="4">
    <location>
        <begin position="1"/>
        <end position="22"/>
    </location>
</feature>
<dbReference type="AlphaFoldDB" id="A0A521BIR0"/>
<evidence type="ECO:0000256" key="3">
    <source>
        <dbReference type="SAM" id="MobiDB-lite"/>
    </source>
</evidence>
<dbReference type="GO" id="GO:0005509">
    <property type="term" value="F:calcium ion binding"/>
    <property type="evidence" value="ECO:0007669"/>
    <property type="project" value="InterPro"/>
</dbReference>
<evidence type="ECO:0000256" key="1">
    <source>
        <dbReference type="ARBA" id="ARBA00022723"/>
    </source>
</evidence>
<accession>A0A521BIR0</accession>
<evidence type="ECO:0000313" key="7">
    <source>
        <dbReference type="Proteomes" id="UP000316030"/>
    </source>
</evidence>
<dbReference type="InterPro" id="IPR002048">
    <property type="entry name" value="EF_hand_dom"/>
</dbReference>
<keyword evidence="1" id="KW-0479">Metal-binding</keyword>
<feature type="chain" id="PRO_5022223563" evidence="4">
    <location>
        <begin position="23"/>
        <end position="192"/>
    </location>
</feature>
<reference evidence="6 7" key="1">
    <citation type="submission" date="2017-05" db="EMBL/GenBank/DDBJ databases">
        <authorList>
            <person name="Varghese N."/>
            <person name="Submissions S."/>
        </authorList>
    </citation>
    <scope>NUCLEOTIDE SEQUENCE [LARGE SCALE GENOMIC DNA]</scope>
    <source>
        <strain evidence="6 7">DSM 29506</strain>
    </source>
</reference>
<dbReference type="Gene3D" id="1.10.238.10">
    <property type="entry name" value="EF-hand"/>
    <property type="match status" value="3"/>
</dbReference>
<dbReference type="Pfam" id="PF13499">
    <property type="entry name" value="EF-hand_7"/>
    <property type="match status" value="1"/>
</dbReference>
<dbReference type="Proteomes" id="UP000316030">
    <property type="component" value="Unassembled WGS sequence"/>
</dbReference>
<dbReference type="SMART" id="SM00054">
    <property type="entry name" value="EFh"/>
    <property type="match status" value="2"/>
</dbReference>
<dbReference type="EMBL" id="FXTO01000003">
    <property type="protein sequence ID" value="SMO46982.1"/>
    <property type="molecule type" value="Genomic_DNA"/>
</dbReference>
<feature type="domain" description="EF-hand" evidence="5">
    <location>
        <begin position="118"/>
        <end position="153"/>
    </location>
</feature>
<proteinExistence type="predicted"/>
<dbReference type="PANTHER" id="PTHR10827">
    <property type="entry name" value="RETICULOCALBIN"/>
    <property type="match status" value="1"/>
</dbReference>
<dbReference type="PANTHER" id="PTHR10827:SF98">
    <property type="entry name" value="45 KDA CALCIUM-BINDING PROTEIN"/>
    <property type="match status" value="1"/>
</dbReference>
<evidence type="ECO:0000313" key="6">
    <source>
        <dbReference type="EMBL" id="SMO46982.1"/>
    </source>
</evidence>
<feature type="domain" description="EF-hand" evidence="5">
    <location>
        <begin position="57"/>
        <end position="92"/>
    </location>
</feature>
<protein>
    <submittedName>
        <fullName evidence="6">EF hand</fullName>
    </submittedName>
</protein>
<dbReference type="OrthoDB" id="5470953at2"/>
<keyword evidence="7" id="KW-1185">Reference proteome</keyword>
<evidence type="ECO:0000259" key="5">
    <source>
        <dbReference type="PROSITE" id="PS50222"/>
    </source>
</evidence>
<dbReference type="RefSeq" id="WP_142492116.1">
    <property type="nucleotide sequence ID" value="NZ_FXTO01000003.1"/>
</dbReference>
<dbReference type="Pfam" id="PF13202">
    <property type="entry name" value="EF-hand_5"/>
    <property type="match status" value="2"/>
</dbReference>
<dbReference type="InterPro" id="IPR011992">
    <property type="entry name" value="EF-hand-dom_pair"/>
</dbReference>
<feature type="compositionally biased region" description="Basic and acidic residues" evidence="3">
    <location>
        <begin position="155"/>
        <end position="192"/>
    </location>
</feature>
<dbReference type="PROSITE" id="PS50222">
    <property type="entry name" value="EF_HAND_2"/>
    <property type="match status" value="2"/>
</dbReference>
<organism evidence="6 7">
    <name type="scientific">Thalassovita litoralis</name>
    <dbReference type="NCBI Taxonomy" id="1010611"/>
    <lineage>
        <taxon>Bacteria</taxon>
        <taxon>Pseudomonadati</taxon>
        <taxon>Pseudomonadota</taxon>
        <taxon>Alphaproteobacteria</taxon>
        <taxon>Rhodobacterales</taxon>
        <taxon>Roseobacteraceae</taxon>
        <taxon>Thalassovita</taxon>
    </lineage>
</organism>
<dbReference type="PROSITE" id="PS00018">
    <property type="entry name" value="EF_HAND_1"/>
    <property type="match status" value="2"/>
</dbReference>
<keyword evidence="4" id="KW-0732">Signal</keyword>
<evidence type="ECO:0000256" key="2">
    <source>
        <dbReference type="ARBA" id="ARBA00022737"/>
    </source>
</evidence>
<name>A0A521BIR0_9RHOB</name>